<dbReference type="InterPro" id="IPR042432">
    <property type="entry name" value="Coa1_fungi"/>
</dbReference>
<evidence type="ECO:0008006" key="4">
    <source>
        <dbReference type="Google" id="ProtNLM"/>
    </source>
</evidence>
<reference evidence="3" key="1">
    <citation type="submission" date="2016-05" db="EMBL/GenBank/DDBJ databases">
        <title>Comparative genomics of biotechnologically important yeasts.</title>
        <authorList>
            <consortium name="DOE Joint Genome Institute"/>
            <person name="Riley R."/>
            <person name="Haridas S."/>
            <person name="Wolfe K.H."/>
            <person name="Lopes M.R."/>
            <person name="Hittinger C.T."/>
            <person name="Goker M."/>
            <person name="Salamov A."/>
            <person name="Wisecaver J."/>
            <person name="Long T.M."/>
            <person name="Aerts A.L."/>
            <person name="Barry K."/>
            <person name="Choi C."/>
            <person name="Clum A."/>
            <person name="Coughlan A.Y."/>
            <person name="Deshpande S."/>
            <person name="Douglass A.P."/>
            <person name="Hanson S.J."/>
            <person name="Klenk H.-P."/>
            <person name="Labutti K."/>
            <person name="Lapidus A."/>
            <person name="Lindquist E."/>
            <person name="Lipzen A."/>
            <person name="Meier-Kolthoff J.P."/>
            <person name="Ohm R.A."/>
            <person name="Otillar R.P."/>
            <person name="Pangilinan J."/>
            <person name="Peng Y."/>
            <person name="Rokas A."/>
            <person name="Rosa C.A."/>
            <person name="Scheuner C."/>
            <person name="Sibirny A.A."/>
            <person name="Slot J.C."/>
            <person name="Stielow J.B."/>
            <person name="Sun H."/>
            <person name="Kurtzman C.P."/>
            <person name="Blackwell M."/>
            <person name="Grigoriev I.V."/>
            <person name="Jeffries T.W."/>
        </authorList>
    </citation>
    <scope>NUCLEOTIDE SEQUENCE [LARGE SCALE GENOMIC DNA]</scope>
    <source>
        <strain evidence="3">NRRL Y-12698</strain>
    </source>
</reference>
<dbReference type="GO" id="GO:0033617">
    <property type="term" value="P:mitochondrial respiratory chain complex IV assembly"/>
    <property type="evidence" value="ECO:0007669"/>
    <property type="project" value="InterPro"/>
</dbReference>
<keyword evidence="3" id="KW-1185">Reference proteome</keyword>
<evidence type="ECO:0000313" key="3">
    <source>
        <dbReference type="Proteomes" id="UP000094336"/>
    </source>
</evidence>
<sequence length="195" mass="22208">MLRLCRAGLLSSPLRTPVSLVRAFRLYSEIVPRIVVSKPESHQPLSKDDPRRKPMTVNSELPDPLKEKNYQLLKALAFFTSMTAVCLVIFNYEKTTSPIINSTFHFMRRSTMARTMLGNSISFDGAVPWVHGTLNQMKGDIDVWFNVKGDVAQGCVVLRASRDSRNDQFTIHEWTLTVGEKEFDLLRDESVTIFL</sequence>
<dbReference type="AlphaFoldDB" id="A0A1E3QVL4"/>
<dbReference type="InterPro" id="IPR014807">
    <property type="entry name" value="Coa1"/>
</dbReference>
<protein>
    <recommendedName>
        <fullName evidence="4">Cytochrome c oxidase assembly factor 1</fullName>
    </recommendedName>
</protein>
<gene>
    <name evidence="2" type="ORF">BABINDRAFT_160428</name>
</gene>
<organism evidence="2 3">
    <name type="scientific">Babjeviella inositovora NRRL Y-12698</name>
    <dbReference type="NCBI Taxonomy" id="984486"/>
    <lineage>
        <taxon>Eukaryota</taxon>
        <taxon>Fungi</taxon>
        <taxon>Dikarya</taxon>
        <taxon>Ascomycota</taxon>
        <taxon>Saccharomycotina</taxon>
        <taxon>Pichiomycetes</taxon>
        <taxon>Serinales incertae sedis</taxon>
        <taxon>Babjeviella</taxon>
    </lineage>
</organism>
<feature type="region of interest" description="Disordered" evidence="1">
    <location>
        <begin position="40"/>
        <end position="62"/>
    </location>
</feature>
<dbReference type="GO" id="GO:0005743">
    <property type="term" value="C:mitochondrial inner membrane"/>
    <property type="evidence" value="ECO:0007669"/>
    <property type="project" value="TreeGrafter"/>
</dbReference>
<feature type="compositionally biased region" description="Basic and acidic residues" evidence="1">
    <location>
        <begin position="40"/>
        <end position="52"/>
    </location>
</feature>
<dbReference type="EMBL" id="KV454428">
    <property type="protein sequence ID" value="ODQ81007.1"/>
    <property type="molecule type" value="Genomic_DNA"/>
</dbReference>
<name>A0A1E3QVL4_9ASCO</name>
<dbReference type="Pfam" id="PF08695">
    <property type="entry name" value="Coa1"/>
    <property type="match status" value="1"/>
</dbReference>
<dbReference type="Proteomes" id="UP000094336">
    <property type="component" value="Unassembled WGS sequence"/>
</dbReference>
<evidence type="ECO:0000313" key="2">
    <source>
        <dbReference type="EMBL" id="ODQ81007.1"/>
    </source>
</evidence>
<proteinExistence type="predicted"/>
<dbReference type="RefSeq" id="XP_018986335.1">
    <property type="nucleotide sequence ID" value="XM_019128223.1"/>
</dbReference>
<dbReference type="STRING" id="984486.A0A1E3QVL4"/>
<accession>A0A1E3QVL4</accession>
<evidence type="ECO:0000256" key="1">
    <source>
        <dbReference type="SAM" id="MobiDB-lite"/>
    </source>
</evidence>
<dbReference type="PANTHER" id="PTHR28523:SF1">
    <property type="entry name" value="CYTOCHROME C OXIDASE ASSEMBLY FACTOR 1"/>
    <property type="match status" value="1"/>
</dbReference>
<dbReference type="OrthoDB" id="2100652at2759"/>
<dbReference type="GeneID" id="30146076"/>
<dbReference type="PANTHER" id="PTHR28523">
    <property type="entry name" value="CYTOCHROME C OXIDASE ASSEMBLY FACTOR 1"/>
    <property type="match status" value="1"/>
</dbReference>